<dbReference type="EMBL" id="JAPQKI010000002">
    <property type="protein sequence ID" value="KAJ5110555.1"/>
    <property type="molecule type" value="Genomic_DNA"/>
</dbReference>
<evidence type="ECO:0000313" key="3">
    <source>
        <dbReference type="Proteomes" id="UP001149074"/>
    </source>
</evidence>
<name>A0A9W9G2N6_9EURO</name>
<feature type="compositionally biased region" description="Basic and acidic residues" evidence="1">
    <location>
        <begin position="81"/>
        <end position="93"/>
    </location>
</feature>
<reference evidence="2" key="2">
    <citation type="journal article" date="2023" name="IMA Fungus">
        <title>Comparative genomic study of the Penicillium genus elucidates a diverse pangenome and 15 lateral gene transfer events.</title>
        <authorList>
            <person name="Petersen C."/>
            <person name="Sorensen T."/>
            <person name="Nielsen M.R."/>
            <person name="Sondergaard T.E."/>
            <person name="Sorensen J.L."/>
            <person name="Fitzpatrick D.A."/>
            <person name="Frisvad J.C."/>
            <person name="Nielsen K.L."/>
        </authorList>
    </citation>
    <scope>NUCLEOTIDE SEQUENCE</scope>
    <source>
        <strain evidence="2">IBT 30761</strain>
    </source>
</reference>
<sequence length="93" mass="9984">MSTRRCRGGVCRIVARRKCASTQIRQRLDYIMPMTVAPTQKATTARDNNTTANSTESDASTPDTSGGGEVGQVESADEEGTDKTSDTDLIGRE</sequence>
<reference evidence="2" key="1">
    <citation type="submission" date="2022-11" db="EMBL/GenBank/DDBJ databases">
        <authorList>
            <person name="Petersen C."/>
        </authorList>
    </citation>
    <scope>NUCLEOTIDE SEQUENCE</scope>
    <source>
        <strain evidence="2">IBT 30761</strain>
    </source>
</reference>
<proteinExistence type="predicted"/>
<dbReference type="AlphaFoldDB" id="A0A9W9G2N6"/>
<dbReference type="GeneID" id="81352563"/>
<protein>
    <submittedName>
        <fullName evidence="2">Uncharacterized protein</fullName>
    </submittedName>
</protein>
<feature type="region of interest" description="Disordered" evidence="1">
    <location>
        <begin position="37"/>
        <end position="93"/>
    </location>
</feature>
<evidence type="ECO:0000313" key="2">
    <source>
        <dbReference type="EMBL" id="KAJ5110555.1"/>
    </source>
</evidence>
<feature type="compositionally biased region" description="Low complexity" evidence="1">
    <location>
        <begin position="42"/>
        <end position="55"/>
    </location>
</feature>
<dbReference type="Proteomes" id="UP001149074">
    <property type="component" value="Unassembled WGS sequence"/>
</dbReference>
<evidence type="ECO:0000256" key="1">
    <source>
        <dbReference type="SAM" id="MobiDB-lite"/>
    </source>
</evidence>
<gene>
    <name evidence="2" type="ORF">N7532_001090</name>
</gene>
<accession>A0A9W9G2N6</accession>
<comment type="caution">
    <text evidence="2">The sequence shown here is derived from an EMBL/GenBank/DDBJ whole genome shotgun (WGS) entry which is preliminary data.</text>
</comment>
<organism evidence="2 3">
    <name type="scientific">Penicillium argentinense</name>
    <dbReference type="NCBI Taxonomy" id="1131581"/>
    <lineage>
        <taxon>Eukaryota</taxon>
        <taxon>Fungi</taxon>
        <taxon>Dikarya</taxon>
        <taxon>Ascomycota</taxon>
        <taxon>Pezizomycotina</taxon>
        <taxon>Eurotiomycetes</taxon>
        <taxon>Eurotiomycetidae</taxon>
        <taxon>Eurotiales</taxon>
        <taxon>Aspergillaceae</taxon>
        <taxon>Penicillium</taxon>
    </lineage>
</organism>
<keyword evidence="3" id="KW-1185">Reference proteome</keyword>
<dbReference type="RefSeq" id="XP_056478625.1">
    <property type="nucleotide sequence ID" value="XM_056613584.1"/>
</dbReference>